<gene>
    <name evidence="2" type="primary">chrR</name>
    <name evidence="2" type="ORF">TRP8649_02287</name>
</gene>
<keyword evidence="3" id="KW-1185">Reference proteome</keyword>
<dbReference type="InterPro" id="IPR011051">
    <property type="entry name" value="RmlC_Cupin_sf"/>
</dbReference>
<evidence type="ECO:0000313" key="3">
    <source>
        <dbReference type="Proteomes" id="UP000225972"/>
    </source>
</evidence>
<evidence type="ECO:0000259" key="1">
    <source>
        <dbReference type="Pfam" id="PF12973"/>
    </source>
</evidence>
<name>A0A238JDY3_9RHOB</name>
<feature type="domain" description="ChrR-like cupin" evidence="1">
    <location>
        <begin position="104"/>
        <end position="190"/>
    </location>
</feature>
<accession>A0A238JDY3</accession>
<dbReference type="RefSeq" id="WP_099245319.1">
    <property type="nucleotide sequence ID" value="NZ_FXXP01000002.1"/>
</dbReference>
<proteinExistence type="predicted"/>
<dbReference type="Gene3D" id="2.60.120.10">
    <property type="entry name" value="Jelly Rolls"/>
    <property type="match status" value="1"/>
</dbReference>
<reference evidence="3" key="1">
    <citation type="submission" date="2017-05" db="EMBL/GenBank/DDBJ databases">
        <authorList>
            <person name="Rodrigo-Torres L."/>
            <person name="Arahal R. D."/>
            <person name="Lucena T."/>
        </authorList>
    </citation>
    <scope>NUCLEOTIDE SEQUENCE [LARGE SCALE GENOMIC DNA]</scope>
    <source>
        <strain evidence="3">CECT 8649</strain>
    </source>
</reference>
<dbReference type="Pfam" id="PF12973">
    <property type="entry name" value="Cupin_7"/>
    <property type="match status" value="1"/>
</dbReference>
<dbReference type="InterPro" id="IPR041916">
    <property type="entry name" value="Anti_sigma_zinc_sf"/>
</dbReference>
<organism evidence="2 3">
    <name type="scientific">Pelagimonas phthalicica</name>
    <dbReference type="NCBI Taxonomy" id="1037362"/>
    <lineage>
        <taxon>Bacteria</taxon>
        <taxon>Pseudomonadati</taxon>
        <taxon>Pseudomonadota</taxon>
        <taxon>Alphaproteobacteria</taxon>
        <taxon>Rhodobacterales</taxon>
        <taxon>Roseobacteraceae</taxon>
        <taxon>Pelagimonas</taxon>
    </lineage>
</organism>
<dbReference type="EMBL" id="FXXP01000002">
    <property type="protein sequence ID" value="SMX28172.1"/>
    <property type="molecule type" value="Genomic_DNA"/>
</dbReference>
<dbReference type="NCBIfam" id="TIGR02451">
    <property type="entry name" value="anti_sig_ChrR"/>
    <property type="match status" value="1"/>
</dbReference>
<dbReference type="InterPro" id="IPR014710">
    <property type="entry name" value="RmlC-like_jellyroll"/>
</dbReference>
<evidence type="ECO:0000313" key="2">
    <source>
        <dbReference type="EMBL" id="SMX28172.1"/>
    </source>
</evidence>
<dbReference type="CDD" id="cd20301">
    <property type="entry name" value="cupin_ChrR"/>
    <property type="match status" value="1"/>
</dbReference>
<dbReference type="Gene3D" id="1.10.10.1320">
    <property type="entry name" value="Anti-sigma factor, zinc-finger domain"/>
    <property type="match status" value="1"/>
</dbReference>
<protein>
    <submittedName>
        <fullName evidence="2">Anti-sigma-E factor ChrR</fullName>
    </submittedName>
</protein>
<dbReference type="AlphaFoldDB" id="A0A238JDY3"/>
<dbReference type="InterPro" id="IPR012807">
    <property type="entry name" value="Anti-sigma_ChrR"/>
</dbReference>
<dbReference type="InterPro" id="IPR025979">
    <property type="entry name" value="ChrR-like_cupin_dom"/>
</dbReference>
<dbReference type="Proteomes" id="UP000225972">
    <property type="component" value="Unassembled WGS sequence"/>
</dbReference>
<sequence length="211" mass="22618">MSAITHHIPDHLLAAYAAGSLDFPFAMVVAAHVSMCLECRAALEAHQTIGGTLLEEVAETRISAGLKDKVFAQLDAPVREKPVYPRSGVFPGPVMQALKGKPPRWKTVGMGVRQCIVSASEQGTARLLYIPGGRAVPDHSHNGLELTLVLQGSFSDETGRYGVGDLEVADDDLEHTPIADEGDPCICLAATDAPLRFSSLIPRLVQPFIRI</sequence>
<dbReference type="SUPFAM" id="SSF51182">
    <property type="entry name" value="RmlC-like cupins"/>
    <property type="match status" value="1"/>
</dbReference>
<dbReference type="OrthoDB" id="2988517at2"/>